<feature type="transmembrane region" description="Helical" evidence="2">
    <location>
        <begin position="195"/>
        <end position="215"/>
    </location>
</feature>
<evidence type="ECO:0000256" key="1">
    <source>
        <dbReference type="SAM" id="MobiDB-lite"/>
    </source>
</evidence>
<keyword evidence="2" id="KW-0472">Membrane</keyword>
<reference evidence="4" key="2">
    <citation type="submission" date="2020-10" db="UniProtKB">
        <authorList>
            <consortium name="WormBaseParasite"/>
        </authorList>
    </citation>
    <scope>IDENTIFICATION</scope>
</reference>
<name>A0A7E4VXC5_PANRE</name>
<feature type="compositionally biased region" description="Polar residues" evidence="1">
    <location>
        <begin position="66"/>
        <end position="76"/>
    </location>
</feature>
<feature type="region of interest" description="Disordered" evidence="1">
    <location>
        <begin position="1"/>
        <end position="76"/>
    </location>
</feature>
<dbReference type="Proteomes" id="UP000492821">
    <property type="component" value="Unassembled WGS sequence"/>
</dbReference>
<evidence type="ECO:0000256" key="2">
    <source>
        <dbReference type="SAM" id="Phobius"/>
    </source>
</evidence>
<keyword evidence="2" id="KW-1133">Transmembrane helix</keyword>
<organism evidence="3 4">
    <name type="scientific">Panagrellus redivivus</name>
    <name type="common">Microworm</name>
    <dbReference type="NCBI Taxonomy" id="6233"/>
    <lineage>
        <taxon>Eukaryota</taxon>
        <taxon>Metazoa</taxon>
        <taxon>Ecdysozoa</taxon>
        <taxon>Nematoda</taxon>
        <taxon>Chromadorea</taxon>
        <taxon>Rhabditida</taxon>
        <taxon>Tylenchina</taxon>
        <taxon>Panagrolaimomorpha</taxon>
        <taxon>Panagrolaimoidea</taxon>
        <taxon>Panagrolaimidae</taxon>
        <taxon>Panagrellus</taxon>
    </lineage>
</organism>
<dbReference type="AlphaFoldDB" id="A0A7E4VXC5"/>
<keyword evidence="2" id="KW-0812">Transmembrane</keyword>
<keyword evidence="3" id="KW-1185">Reference proteome</keyword>
<protein>
    <submittedName>
        <fullName evidence="4">CX domain-containing protein</fullName>
    </submittedName>
</protein>
<accession>A0A7E4VXC5</accession>
<dbReference type="WBParaSite" id="Pan_g4711.t1">
    <property type="protein sequence ID" value="Pan_g4711.t1"/>
    <property type="gene ID" value="Pan_g4711"/>
</dbReference>
<evidence type="ECO:0000313" key="3">
    <source>
        <dbReference type="Proteomes" id="UP000492821"/>
    </source>
</evidence>
<reference evidence="3" key="1">
    <citation type="journal article" date="2013" name="Genetics">
        <title>The draft genome and transcriptome of Panagrellus redivivus are shaped by the harsh demands of a free-living lifestyle.</title>
        <authorList>
            <person name="Srinivasan J."/>
            <person name="Dillman A.R."/>
            <person name="Macchietto M.G."/>
            <person name="Heikkinen L."/>
            <person name="Lakso M."/>
            <person name="Fracchia K.M."/>
            <person name="Antoshechkin I."/>
            <person name="Mortazavi A."/>
            <person name="Wong G."/>
            <person name="Sternberg P.W."/>
        </authorList>
    </citation>
    <scope>NUCLEOTIDE SEQUENCE [LARGE SCALE GENOMIC DNA]</scope>
    <source>
        <strain evidence="3">MT8872</strain>
    </source>
</reference>
<evidence type="ECO:0000313" key="4">
    <source>
        <dbReference type="WBParaSite" id="Pan_g4711.t1"/>
    </source>
</evidence>
<sequence>MPSFPYGDGPQKGDNSTPMAAPDSMNPAQPRPPVYQTINFEPPPQERACRVSWGEGSNPNPPYPRGNSQAGPQMTAGPNPTIGVAMLPPMGLPGSLEAPQAGPPPYQMPQGMPGYPNQGPPGYSTSYQYTVFGGPTGTSAPVGIAVPMEPLFYPSNIRRGRCTTASGGRFYVNPSGFIEHMTPEQYENHRLVQCASATIVIIILIIFVCILLKIVNRYHH</sequence>
<proteinExistence type="predicted"/>